<dbReference type="Proteomes" id="UP000256923">
    <property type="component" value="Chromosome 1"/>
</dbReference>
<evidence type="ECO:0000256" key="1">
    <source>
        <dbReference type="PIRNR" id="PIRNR028141"/>
    </source>
</evidence>
<sequence length="125" mass="14275">MIERRRFSRIIYQMPATLLQGQHTVTTTIQDLSLHGLLLSCPDADKLVLNEMAQVHFTLPDSDVTINLVAKLIHIQNNIIRVSINHIDIESIGHLKRLVELNMGDESLLHRELEYLSDLGDEPEE</sequence>
<evidence type="ECO:0000313" key="3">
    <source>
        <dbReference type="Proteomes" id="UP000256923"/>
    </source>
</evidence>
<comment type="function">
    <text evidence="1">Binds the second messenger bis-(3'-5') cyclic dimeric guanosine monophosphate (c-di-GMP). Can bind two c-di-GMP molecules per monomer. May play a role in bacterial second-messenger regulated processes. Binding to c-di-GMP induces a conformational change of the C- and N-termini resulting in the exposure of a highly negative surface on one side of the protein to a possible effector protein.</text>
</comment>
<dbReference type="Pfam" id="PF07238">
    <property type="entry name" value="PilZ"/>
    <property type="match status" value="1"/>
</dbReference>
<name>A0A1Q1KYR7_VIBAN</name>
<comment type="subunit">
    <text evidence="1">Monomer in both c-di-GMP-bound and free forms.</text>
</comment>
<dbReference type="InterPro" id="IPR009875">
    <property type="entry name" value="PilZ_domain"/>
</dbReference>
<reference evidence="2 3" key="1">
    <citation type="submission" date="2018-12" db="EMBL/GenBank/DDBJ databases">
        <title>Characterization and Draft Genome of Vibrio anguillarum J360 Marine Pathogen Isolated from an Outbreak in Lumpfish (Cyclopterus lumpus).</title>
        <authorList>
            <person name="Vasquez J.I."/>
            <person name="Cao T."/>
            <person name="Chakraborty S."/>
            <person name="Gnanagobal H."/>
            <person name="Wescot J."/>
            <person name="Boyce D."/>
            <person name="Santander J."/>
        </authorList>
    </citation>
    <scope>NUCLEOTIDE SEQUENCE [LARGE SCALE GENOMIC DNA]</scope>
    <source>
        <strain evidence="2 3">J360</strain>
    </source>
</reference>
<gene>
    <name evidence="2" type="ORF">DYL72_11030</name>
</gene>
<dbReference type="AlphaFoldDB" id="A0A1Q1KYR7"/>
<dbReference type="Gene3D" id="2.40.10.220">
    <property type="entry name" value="predicted glycosyltransferase like domains"/>
    <property type="match status" value="1"/>
</dbReference>
<dbReference type="RefSeq" id="WP_019282726.1">
    <property type="nucleotide sequence ID" value="NZ_CP022103.1"/>
</dbReference>
<organism evidence="2 3">
    <name type="scientific">Vibrio anguillarum</name>
    <name type="common">Listonella anguillarum</name>
    <dbReference type="NCBI Taxonomy" id="55601"/>
    <lineage>
        <taxon>Bacteria</taxon>
        <taxon>Pseudomonadati</taxon>
        <taxon>Pseudomonadota</taxon>
        <taxon>Gammaproteobacteria</taxon>
        <taxon>Vibrionales</taxon>
        <taxon>Vibrionaceae</taxon>
        <taxon>Vibrio</taxon>
    </lineage>
</organism>
<dbReference type="GO" id="GO:0035438">
    <property type="term" value="F:cyclic-di-GMP binding"/>
    <property type="evidence" value="ECO:0007669"/>
    <property type="project" value="InterPro"/>
</dbReference>
<accession>A0A1Q1KYR7</accession>
<proteinExistence type="predicted"/>
<dbReference type="InterPro" id="IPR027021">
    <property type="entry name" value="C-di-GMP_BP_PA4608"/>
</dbReference>
<evidence type="ECO:0000313" key="2">
    <source>
        <dbReference type="EMBL" id="AZS25495.1"/>
    </source>
</evidence>
<dbReference type="SUPFAM" id="SSF141371">
    <property type="entry name" value="PilZ domain-like"/>
    <property type="match status" value="1"/>
</dbReference>
<protein>
    <recommendedName>
        <fullName evidence="1">Cyclic diguanosine monophosphate-binding protein</fullName>
        <shortName evidence="1">c-di-GMP-binding protein</shortName>
    </recommendedName>
    <alternativeName>
        <fullName evidence="1">Pilz domain-containing protein</fullName>
    </alternativeName>
</protein>
<dbReference type="EMBL" id="CP034672">
    <property type="protein sequence ID" value="AZS25495.1"/>
    <property type="molecule type" value="Genomic_DNA"/>
</dbReference>
<keyword evidence="1" id="KW-0973">c-di-GMP</keyword>
<dbReference type="PIRSF" id="PIRSF028141">
    <property type="entry name" value="C-di-GMP_BP_PA4608"/>
    <property type="match status" value="1"/>
</dbReference>
<keyword evidence="1" id="KW-0547">Nucleotide-binding</keyword>